<evidence type="ECO:0000313" key="1">
    <source>
        <dbReference type="EMBL" id="KAK3782102.1"/>
    </source>
</evidence>
<sequence length="115" mass="12606">MRAAAVVCVAMGNHETFRLAVCLTQHNTRSRPDRESLGLCNDCRNEIIRSRGKGQPFRSGLFGASLSPDGTPLLNHGRPSFLRMSILNCDDCLNCLLVKGSQCPVSGHSVQPYYL</sequence>
<comment type="caution">
    <text evidence="1">The sequence shown here is derived from an EMBL/GenBank/DDBJ whole genome shotgun (WGS) entry which is preliminary data.</text>
</comment>
<proteinExistence type="predicted"/>
<name>A0AAE1DTH4_9GAST</name>
<accession>A0AAE1DTH4</accession>
<dbReference type="EMBL" id="JAWDGP010002538">
    <property type="protein sequence ID" value="KAK3782102.1"/>
    <property type="molecule type" value="Genomic_DNA"/>
</dbReference>
<organism evidence="1 2">
    <name type="scientific">Elysia crispata</name>
    <name type="common">lettuce slug</name>
    <dbReference type="NCBI Taxonomy" id="231223"/>
    <lineage>
        <taxon>Eukaryota</taxon>
        <taxon>Metazoa</taxon>
        <taxon>Spiralia</taxon>
        <taxon>Lophotrochozoa</taxon>
        <taxon>Mollusca</taxon>
        <taxon>Gastropoda</taxon>
        <taxon>Heterobranchia</taxon>
        <taxon>Euthyneura</taxon>
        <taxon>Panpulmonata</taxon>
        <taxon>Sacoglossa</taxon>
        <taxon>Placobranchoidea</taxon>
        <taxon>Plakobranchidae</taxon>
        <taxon>Elysia</taxon>
    </lineage>
</organism>
<keyword evidence="2" id="KW-1185">Reference proteome</keyword>
<dbReference type="AlphaFoldDB" id="A0AAE1DTH4"/>
<reference evidence="1" key="1">
    <citation type="journal article" date="2023" name="G3 (Bethesda)">
        <title>A reference genome for the long-term kleptoplast-retaining sea slug Elysia crispata morphotype clarki.</title>
        <authorList>
            <person name="Eastman K.E."/>
            <person name="Pendleton A.L."/>
            <person name="Shaikh M.A."/>
            <person name="Suttiyut T."/>
            <person name="Ogas R."/>
            <person name="Tomko P."/>
            <person name="Gavelis G."/>
            <person name="Widhalm J.R."/>
            <person name="Wisecaver J.H."/>
        </authorList>
    </citation>
    <scope>NUCLEOTIDE SEQUENCE</scope>
    <source>
        <strain evidence="1">ECLA1</strain>
    </source>
</reference>
<evidence type="ECO:0000313" key="2">
    <source>
        <dbReference type="Proteomes" id="UP001283361"/>
    </source>
</evidence>
<protein>
    <submittedName>
        <fullName evidence="1">Uncharacterized protein</fullName>
    </submittedName>
</protein>
<dbReference type="Proteomes" id="UP001283361">
    <property type="component" value="Unassembled WGS sequence"/>
</dbReference>
<gene>
    <name evidence="1" type="ORF">RRG08_052366</name>
</gene>